<keyword evidence="2" id="KW-1185">Reference proteome</keyword>
<evidence type="ECO:0000313" key="1">
    <source>
        <dbReference type="EMBL" id="EME30015.1"/>
    </source>
</evidence>
<protein>
    <submittedName>
        <fullName evidence="1">Uncharacterized protein</fullName>
    </submittedName>
</protein>
<evidence type="ECO:0000313" key="2">
    <source>
        <dbReference type="Proteomes" id="UP000030680"/>
    </source>
</evidence>
<proteinExistence type="predicted"/>
<dbReference type="Proteomes" id="UP000030680">
    <property type="component" value="Unassembled WGS sequence"/>
</dbReference>
<accession>M2X0Y2</accession>
<name>M2X0Y2_GALSU</name>
<dbReference type="Gramene" id="EME30015">
    <property type="protein sequence ID" value="EME30015"/>
    <property type="gene ID" value="Gasu_26030"/>
</dbReference>
<reference evidence="2" key="1">
    <citation type="journal article" date="2013" name="Science">
        <title>Gene transfer from bacteria and archaea facilitated evolution of an extremophilic eukaryote.</title>
        <authorList>
            <person name="Schonknecht G."/>
            <person name="Chen W.H."/>
            <person name="Ternes C.M."/>
            <person name="Barbier G.G."/>
            <person name="Shrestha R.P."/>
            <person name="Stanke M."/>
            <person name="Brautigam A."/>
            <person name="Baker B.J."/>
            <person name="Banfield J.F."/>
            <person name="Garavito R.M."/>
            <person name="Carr K."/>
            <person name="Wilkerson C."/>
            <person name="Rensing S.A."/>
            <person name="Gagneul D."/>
            <person name="Dickenson N.E."/>
            <person name="Oesterhelt C."/>
            <person name="Lercher M.J."/>
            <person name="Weber A.P."/>
        </authorList>
    </citation>
    <scope>NUCLEOTIDE SEQUENCE [LARGE SCALE GENOMIC DNA]</scope>
    <source>
        <strain evidence="2">074W</strain>
    </source>
</reference>
<dbReference type="RefSeq" id="XP_005706535.1">
    <property type="nucleotide sequence ID" value="XM_005706478.1"/>
</dbReference>
<organism evidence="1 2">
    <name type="scientific">Galdieria sulphuraria</name>
    <name type="common">Red alga</name>
    <dbReference type="NCBI Taxonomy" id="130081"/>
    <lineage>
        <taxon>Eukaryota</taxon>
        <taxon>Rhodophyta</taxon>
        <taxon>Bangiophyceae</taxon>
        <taxon>Galdieriales</taxon>
        <taxon>Galdieriaceae</taxon>
        <taxon>Galdieria</taxon>
    </lineage>
</organism>
<sequence length="324" mass="37079">MKSSSSTVIPVDPLSRLVDQIAHTFCLKSPNFLKISKALRYGDLWLSSEQLCSSEATGNSQLIQHVKRDCIPQQIFLNRSFVIHLLLPEIIPDGVHLLPWSSYLKIQRECSIGIVCVVQQDFQHLGELRSLLFASCAYSLLSQVGVSTRFYIYMTPVEAASLVEKVSSFSNLFRSLGEALSQQATAVYREPLEWPAVELLNRYYDSKRQMFCLSLLSQYHPLPSWCYPLQDWYAPMNSYRYRMFGYLYHLLATQMDVDRMLLFTSPQQTHLMKQSMLAAALYQPFASPIILLDKIKWIPCGATYDHLDECTDSHVGNENTDCAF</sequence>
<dbReference type="GeneID" id="17088775"/>
<dbReference type="AlphaFoldDB" id="M2X0Y2"/>
<dbReference type="EMBL" id="KB454503">
    <property type="protein sequence ID" value="EME30015.1"/>
    <property type="molecule type" value="Genomic_DNA"/>
</dbReference>
<dbReference type="OrthoDB" id="10424498at2759"/>
<dbReference type="KEGG" id="gsl:Gasu_26030"/>
<gene>
    <name evidence="1" type="ORF">Gasu_26030</name>
</gene>